<evidence type="ECO:0000259" key="10">
    <source>
        <dbReference type="Pfam" id="PF00593"/>
    </source>
</evidence>
<keyword evidence="7 8" id="KW-0998">Cell outer membrane</keyword>
<dbReference type="Pfam" id="PF00593">
    <property type="entry name" value="TonB_dep_Rec_b-barrel"/>
    <property type="match status" value="1"/>
</dbReference>
<dbReference type="SUPFAM" id="SSF56935">
    <property type="entry name" value="Porins"/>
    <property type="match status" value="1"/>
</dbReference>
<dbReference type="Pfam" id="PF07715">
    <property type="entry name" value="Plug"/>
    <property type="match status" value="1"/>
</dbReference>
<dbReference type="InterPro" id="IPR023996">
    <property type="entry name" value="TonB-dep_OMP_SusC/RagA"/>
</dbReference>
<keyword evidence="4 8" id="KW-0812">Transmembrane</keyword>
<dbReference type="STRING" id="714943.Mucpa_2924"/>
<dbReference type="Gene3D" id="2.40.170.20">
    <property type="entry name" value="TonB-dependent receptor, beta-barrel domain"/>
    <property type="match status" value="1"/>
</dbReference>
<dbReference type="InterPro" id="IPR008969">
    <property type="entry name" value="CarboxyPept-like_regulatory"/>
</dbReference>
<feature type="domain" description="TonB-dependent receptor-like beta-barrel" evidence="10">
    <location>
        <begin position="510"/>
        <end position="1085"/>
    </location>
</feature>
<keyword evidence="3 8" id="KW-1134">Transmembrane beta strand</keyword>
<gene>
    <name evidence="12" type="ORF">Mucpa_2924</name>
</gene>
<name>H1YBV4_9SPHI</name>
<accession>H1YBV4</accession>
<sequence>MQIFTSIVYALRKLFACTVPSALRTALRNKETQKKIAMRLQVITLFMIVGCIQVGAKSFGQQRVSLNFKDASVDRVFNQISEQTHYGFWYNKSELSPDIKITVNLKDANLQEALELIFKDQPMTFKLVGKYIVVKPKAPTILQKISEYLKKIEVRGMVTGEQGEPLPGVNVSIKGVATVTSTDENGNYRIDAEENATLVFSYIGYKNQQIAINGRNQINVQLSADIRQLSEMAIKGYYNTPKTLNTGDVSTLKGTDIAKQPVSDPIMALEGRIPGLYVSQSSGVVGAPLTVRLRGQNSIANGNSPFYIVDGVPFPSASIGAIPGAGGLISPFASIRPNDIESITVLKDADATAIYGSRGANGVILITTKKAKAGRTKAEFNVYTGTAKITNKLKLMNTAQYLEMRNEAFKNDGGTPGATDYDVNGTWDQSRNTDWQDVLIGSTARFTDAQGTLSGGNENTQFALSAGYRKETTVFPGDYGDKKGSARLSINHQSEDKKFSANAVISYLNDNNNLPNADLTTNIFLAPNAPSIYKDNGDLNWQNSTWKNPFGLLRKSTTTISDNLNSNLILQYDLPAGFQIKSSFGYTNIGLLGTQINPFSALDPTTANPANNRSYSVNTNSLKTWIVEPQLNYTKRINKHQVDVLLATTFQENNQRRIMQSASGYTSDALIENLAAATSVINSSVYTQYKYNAVFARIGYNFDEKYVLNLTGRRDGSSRFGPGKQFGNFGAIGAAWNFSKEKFINERLPFLSFGKLRGSIGSTGNDQLEDYKFLDTYTSNSLAYLGNNGISPTQLTNSEFGWETIKKIEVAVELGFFKDRVQLNANWYQNRTGNQLVGYPLPAITGFTTVQANLPAVIENKGFELDLTTVNLRNSKLTWTSSFNISFPKNKLVSYPNLAASSYSSTYVIGEPLFINMLYHYTGIDPQTGVYTFEDYNKDNSITSTFDRIPVFVGQKFFGGFNNSLTYKGFSLDVFVQFVKQTGYNYLTNSLPGAYSSSSTTGNNQLEVVMDRWQNPGDERTFEKYTRLGGAAFTANTNLNVSDARISDASFIRLKNISLTYQLPEKWISKIGLSNGRLYLQGQNLATITNYKGLDPENSRPDNTIPLAPLRLLTIGTQLTF</sequence>
<dbReference type="HOGENOM" id="CLU_004317_0_1_10"/>
<dbReference type="InterPro" id="IPR012910">
    <property type="entry name" value="Plug_dom"/>
</dbReference>
<dbReference type="InterPro" id="IPR036942">
    <property type="entry name" value="Beta-barrel_TonB_sf"/>
</dbReference>
<dbReference type="Proteomes" id="UP000002774">
    <property type="component" value="Chromosome"/>
</dbReference>
<keyword evidence="5 9" id="KW-0798">TonB box</keyword>
<dbReference type="Pfam" id="PF13715">
    <property type="entry name" value="CarbopepD_reg_2"/>
    <property type="match status" value="1"/>
</dbReference>
<dbReference type="GO" id="GO:0009279">
    <property type="term" value="C:cell outer membrane"/>
    <property type="evidence" value="ECO:0007669"/>
    <property type="project" value="UniProtKB-SubCell"/>
</dbReference>
<evidence type="ECO:0000256" key="9">
    <source>
        <dbReference type="RuleBase" id="RU003357"/>
    </source>
</evidence>
<evidence type="ECO:0000256" key="2">
    <source>
        <dbReference type="ARBA" id="ARBA00022448"/>
    </source>
</evidence>
<evidence type="ECO:0000256" key="4">
    <source>
        <dbReference type="ARBA" id="ARBA00022692"/>
    </source>
</evidence>
<dbReference type="NCBIfam" id="TIGR04057">
    <property type="entry name" value="SusC_RagA_signa"/>
    <property type="match status" value="1"/>
</dbReference>
<comment type="similarity">
    <text evidence="8 9">Belongs to the TonB-dependent receptor family.</text>
</comment>
<keyword evidence="2 8" id="KW-0813">Transport</keyword>
<organism evidence="12 13">
    <name type="scientific">Mucilaginibacter paludis DSM 18603</name>
    <dbReference type="NCBI Taxonomy" id="714943"/>
    <lineage>
        <taxon>Bacteria</taxon>
        <taxon>Pseudomonadati</taxon>
        <taxon>Bacteroidota</taxon>
        <taxon>Sphingobacteriia</taxon>
        <taxon>Sphingobacteriales</taxon>
        <taxon>Sphingobacteriaceae</taxon>
        <taxon>Mucilaginibacter</taxon>
    </lineage>
</organism>
<dbReference type="InterPro" id="IPR023997">
    <property type="entry name" value="TonB-dep_OMP_SusC/RagA_CS"/>
</dbReference>
<dbReference type="OrthoDB" id="9768177at2"/>
<evidence type="ECO:0000313" key="12">
    <source>
        <dbReference type="EMBL" id="EHQ27032.1"/>
    </source>
</evidence>
<dbReference type="NCBIfam" id="TIGR04056">
    <property type="entry name" value="OMP_RagA_SusC"/>
    <property type="match status" value="1"/>
</dbReference>
<evidence type="ECO:0000256" key="8">
    <source>
        <dbReference type="PROSITE-ProRule" id="PRU01360"/>
    </source>
</evidence>
<dbReference type="InterPro" id="IPR039426">
    <property type="entry name" value="TonB-dep_rcpt-like"/>
</dbReference>
<protein>
    <submittedName>
        <fullName evidence="12">TonB-dependent receptor plug</fullName>
    </submittedName>
</protein>
<dbReference type="PROSITE" id="PS52016">
    <property type="entry name" value="TONB_DEPENDENT_REC_3"/>
    <property type="match status" value="1"/>
</dbReference>
<dbReference type="RefSeq" id="WP_008507310.1">
    <property type="nucleotide sequence ID" value="NZ_CM001403.1"/>
</dbReference>
<evidence type="ECO:0000256" key="3">
    <source>
        <dbReference type="ARBA" id="ARBA00022452"/>
    </source>
</evidence>
<dbReference type="AlphaFoldDB" id="H1YBV4"/>
<keyword evidence="12" id="KW-0675">Receptor</keyword>
<dbReference type="InterPro" id="IPR000531">
    <property type="entry name" value="Beta-barrel_TonB"/>
</dbReference>
<feature type="domain" description="TonB-dependent receptor plug" evidence="11">
    <location>
        <begin position="246"/>
        <end position="363"/>
    </location>
</feature>
<reference evidence="12" key="1">
    <citation type="submission" date="2011-09" db="EMBL/GenBank/DDBJ databases">
        <title>The permanent draft genome of Mucilaginibacter paludis DSM 18603.</title>
        <authorList>
            <consortium name="US DOE Joint Genome Institute (JGI-PGF)"/>
            <person name="Lucas S."/>
            <person name="Han J."/>
            <person name="Lapidus A."/>
            <person name="Bruce D."/>
            <person name="Goodwin L."/>
            <person name="Pitluck S."/>
            <person name="Peters L."/>
            <person name="Kyrpides N."/>
            <person name="Mavromatis K."/>
            <person name="Ivanova N."/>
            <person name="Mikhailova N."/>
            <person name="Held B."/>
            <person name="Detter J.C."/>
            <person name="Tapia R."/>
            <person name="Han C."/>
            <person name="Land M."/>
            <person name="Hauser L."/>
            <person name="Markowitz V."/>
            <person name="Cheng J.-F."/>
            <person name="Hugenholtz P."/>
            <person name="Woyke T."/>
            <person name="Wu D."/>
            <person name="Tindall B."/>
            <person name="Brambilla E."/>
            <person name="Klenk H.-P."/>
            <person name="Eisen J.A."/>
        </authorList>
    </citation>
    <scope>NUCLEOTIDE SEQUENCE [LARGE SCALE GENOMIC DNA]</scope>
    <source>
        <strain evidence="12">DSM 18603</strain>
    </source>
</reference>
<keyword evidence="13" id="KW-1185">Reference proteome</keyword>
<comment type="subcellular location">
    <subcellularLocation>
        <location evidence="1 8">Cell outer membrane</location>
        <topology evidence="1 8">Multi-pass membrane protein</topology>
    </subcellularLocation>
</comment>
<dbReference type="Gene3D" id="2.60.40.1120">
    <property type="entry name" value="Carboxypeptidase-like, regulatory domain"/>
    <property type="match status" value="1"/>
</dbReference>
<keyword evidence="6 8" id="KW-0472">Membrane</keyword>
<evidence type="ECO:0000256" key="6">
    <source>
        <dbReference type="ARBA" id="ARBA00023136"/>
    </source>
</evidence>
<evidence type="ECO:0000256" key="1">
    <source>
        <dbReference type="ARBA" id="ARBA00004571"/>
    </source>
</evidence>
<proteinExistence type="inferred from homology"/>
<dbReference type="Gene3D" id="2.170.130.10">
    <property type="entry name" value="TonB-dependent receptor, plug domain"/>
    <property type="match status" value="1"/>
</dbReference>
<dbReference type="EMBL" id="CM001403">
    <property type="protein sequence ID" value="EHQ27032.1"/>
    <property type="molecule type" value="Genomic_DNA"/>
</dbReference>
<evidence type="ECO:0000256" key="7">
    <source>
        <dbReference type="ARBA" id="ARBA00023237"/>
    </source>
</evidence>
<evidence type="ECO:0000259" key="11">
    <source>
        <dbReference type="Pfam" id="PF07715"/>
    </source>
</evidence>
<dbReference type="SUPFAM" id="SSF49464">
    <property type="entry name" value="Carboxypeptidase regulatory domain-like"/>
    <property type="match status" value="1"/>
</dbReference>
<dbReference type="InterPro" id="IPR037066">
    <property type="entry name" value="Plug_dom_sf"/>
</dbReference>
<evidence type="ECO:0000256" key="5">
    <source>
        <dbReference type="ARBA" id="ARBA00023077"/>
    </source>
</evidence>
<dbReference type="eggNOG" id="COG1629">
    <property type="taxonomic scope" value="Bacteria"/>
</dbReference>
<evidence type="ECO:0000313" key="13">
    <source>
        <dbReference type="Proteomes" id="UP000002774"/>
    </source>
</evidence>